<dbReference type="GO" id="GO:0006751">
    <property type="term" value="P:glutathione catabolic process"/>
    <property type="evidence" value="ECO:0007669"/>
    <property type="project" value="InterPro"/>
</dbReference>
<dbReference type="SUPFAM" id="SSF110857">
    <property type="entry name" value="Gamma-glutamyl cyclotransferase-like"/>
    <property type="match status" value="1"/>
</dbReference>
<evidence type="ECO:0000256" key="3">
    <source>
        <dbReference type="ARBA" id="ARBA00023239"/>
    </source>
</evidence>
<dbReference type="EMBL" id="JAZGQO010000007">
    <property type="protein sequence ID" value="KAK6181382.1"/>
    <property type="molecule type" value="Genomic_DNA"/>
</dbReference>
<sequence>MNTETLKELLLNASHLHVFGYGSLLWKTDFKYDSKQVGFIKNYKRKFDLGNTTHRGTEKMPGRVAHIEESEGDKAWGVAFKVCGKAEIMKALNYLNTRECELGGYTTLVTEFHPRENPNQTLTVLCYTATNDNILYLGPTSYLDMASQVVSARGKAGSNVEYVTKIAEYVKAFIPEDNDEHLFSLDKEIRFLIRDRQLSKHRVGQDPELHASTIINPVPAS</sequence>
<dbReference type="Pfam" id="PF04752">
    <property type="entry name" value="ChaC"/>
    <property type="match status" value="1"/>
</dbReference>
<comment type="caution">
    <text evidence="5">The sequence shown here is derived from an EMBL/GenBank/DDBJ whole genome shotgun (WGS) entry which is preliminary data.</text>
</comment>
<protein>
    <recommendedName>
        <fullName evidence="2">glutathione-specific gamma-glutamylcyclotransferase</fullName>
        <ecNumber evidence="2">4.3.2.7</ecNumber>
    </recommendedName>
</protein>
<dbReference type="InterPro" id="IPR006840">
    <property type="entry name" value="ChaC"/>
</dbReference>
<dbReference type="PANTHER" id="PTHR12192:SF26">
    <property type="entry name" value="GLUTATHIONE-SPECIFIC GAMMA-GLUTAMYLCYCLOTRANSFERASE 1"/>
    <property type="match status" value="1"/>
</dbReference>
<keyword evidence="3" id="KW-0456">Lyase</keyword>
<dbReference type="AlphaFoldDB" id="A0AAN8JNJ2"/>
<dbReference type="InterPro" id="IPR013024">
    <property type="entry name" value="GGCT-like"/>
</dbReference>
<dbReference type="PANTHER" id="PTHR12192">
    <property type="entry name" value="CATION TRANSPORT PROTEIN CHAC-RELATED"/>
    <property type="match status" value="1"/>
</dbReference>
<name>A0AAN8JNJ2_PATCE</name>
<reference evidence="5 6" key="1">
    <citation type="submission" date="2024-01" db="EMBL/GenBank/DDBJ databases">
        <title>The genome of the rayed Mediterranean limpet Patella caerulea (Linnaeus, 1758).</title>
        <authorList>
            <person name="Anh-Thu Weber A."/>
            <person name="Halstead-Nussloch G."/>
        </authorList>
    </citation>
    <scope>NUCLEOTIDE SEQUENCE [LARGE SCALE GENOMIC DNA]</scope>
    <source>
        <strain evidence="5">AATW-2023a</strain>
        <tissue evidence="5">Whole specimen</tissue>
    </source>
</reference>
<evidence type="ECO:0000256" key="1">
    <source>
        <dbReference type="ARBA" id="ARBA00009662"/>
    </source>
</evidence>
<proteinExistence type="inferred from homology"/>
<evidence type="ECO:0000256" key="4">
    <source>
        <dbReference type="ARBA" id="ARBA00048073"/>
    </source>
</evidence>
<comment type="catalytic activity">
    <reaction evidence="4">
        <text>glutathione = L-cysteinylglycine + 5-oxo-L-proline</text>
        <dbReference type="Rhea" id="RHEA:47724"/>
        <dbReference type="ChEBI" id="CHEBI:57925"/>
        <dbReference type="ChEBI" id="CHEBI:58402"/>
        <dbReference type="ChEBI" id="CHEBI:61694"/>
        <dbReference type="EC" id="4.3.2.7"/>
    </reaction>
</comment>
<dbReference type="GO" id="GO:0061928">
    <property type="term" value="F:glutathione specific gamma-glutamylcyclotransferase activity"/>
    <property type="evidence" value="ECO:0007669"/>
    <property type="project" value="UniProtKB-EC"/>
</dbReference>
<dbReference type="GO" id="GO:0005737">
    <property type="term" value="C:cytoplasm"/>
    <property type="evidence" value="ECO:0007669"/>
    <property type="project" value="TreeGrafter"/>
</dbReference>
<organism evidence="5 6">
    <name type="scientific">Patella caerulea</name>
    <name type="common">Rayed Mediterranean limpet</name>
    <dbReference type="NCBI Taxonomy" id="87958"/>
    <lineage>
        <taxon>Eukaryota</taxon>
        <taxon>Metazoa</taxon>
        <taxon>Spiralia</taxon>
        <taxon>Lophotrochozoa</taxon>
        <taxon>Mollusca</taxon>
        <taxon>Gastropoda</taxon>
        <taxon>Patellogastropoda</taxon>
        <taxon>Patelloidea</taxon>
        <taxon>Patellidae</taxon>
        <taxon>Patella</taxon>
    </lineage>
</organism>
<evidence type="ECO:0000256" key="2">
    <source>
        <dbReference type="ARBA" id="ARBA00012344"/>
    </source>
</evidence>
<dbReference type="Proteomes" id="UP001347796">
    <property type="component" value="Unassembled WGS sequence"/>
</dbReference>
<dbReference type="Gene3D" id="3.10.490.10">
    <property type="entry name" value="Gamma-glutamyl cyclotransferase-like"/>
    <property type="match status" value="1"/>
</dbReference>
<dbReference type="EC" id="4.3.2.7" evidence="2"/>
<accession>A0AAN8JNJ2</accession>
<dbReference type="CDD" id="cd06661">
    <property type="entry name" value="GGCT_like"/>
    <property type="match status" value="1"/>
</dbReference>
<evidence type="ECO:0000313" key="5">
    <source>
        <dbReference type="EMBL" id="KAK6181382.1"/>
    </source>
</evidence>
<dbReference type="InterPro" id="IPR036568">
    <property type="entry name" value="GGCT-like_sf"/>
</dbReference>
<keyword evidence="6" id="KW-1185">Reference proteome</keyword>
<comment type="similarity">
    <text evidence="1">Belongs to the gamma-glutamylcyclotransferase family. ChaC subfamily.</text>
</comment>
<evidence type="ECO:0000313" key="6">
    <source>
        <dbReference type="Proteomes" id="UP001347796"/>
    </source>
</evidence>
<gene>
    <name evidence="5" type="ORF">SNE40_009242</name>
</gene>